<gene>
    <name evidence="1" type="ORF">BD626DRAFT_495984</name>
</gene>
<dbReference type="AlphaFoldDB" id="A0A550CEK3"/>
<organism evidence="1 2">
    <name type="scientific">Schizophyllum amplum</name>
    <dbReference type="NCBI Taxonomy" id="97359"/>
    <lineage>
        <taxon>Eukaryota</taxon>
        <taxon>Fungi</taxon>
        <taxon>Dikarya</taxon>
        <taxon>Basidiomycota</taxon>
        <taxon>Agaricomycotina</taxon>
        <taxon>Agaricomycetes</taxon>
        <taxon>Agaricomycetidae</taxon>
        <taxon>Agaricales</taxon>
        <taxon>Schizophyllaceae</taxon>
        <taxon>Schizophyllum</taxon>
    </lineage>
</organism>
<evidence type="ECO:0000313" key="2">
    <source>
        <dbReference type="Proteomes" id="UP000320762"/>
    </source>
</evidence>
<dbReference type="OrthoDB" id="3263050at2759"/>
<reference evidence="1 2" key="1">
    <citation type="journal article" date="2019" name="New Phytol.">
        <title>Comparative genomics reveals unique wood-decay strategies and fruiting body development in the Schizophyllaceae.</title>
        <authorList>
            <person name="Almasi E."/>
            <person name="Sahu N."/>
            <person name="Krizsan K."/>
            <person name="Balint B."/>
            <person name="Kovacs G.M."/>
            <person name="Kiss B."/>
            <person name="Cseklye J."/>
            <person name="Drula E."/>
            <person name="Henrissat B."/>
            <person name="Nagy I."/>
            <person name="Chovatia M."/>
            <person name="Adam C."/>
            <person name="LaButti K."/>
            <person name="Lipzen A."/>
            <person name="Riley R."/>
            <person name="Grigoriev I.V."/>
            <person name="Nagy L.G."/>
        </authorList>
    </citation>
    <scope>NUCLEOTIDE SEQUENCE [LARGE SCALE GENOMIC DNA]</scope>
    <source>
        <strain evidence="1 2">NL-1724</strain>
    </source>
</reference>
<evidence type="ECO:0000313" key="1">
    <source>
        <dbReference type="EMBL" id="TRM63231.1"/>
    </source>
</evidence>
<evidence type="ECO:0008006" key="3">
    <source>
        <dbReference type="Google" id="ProtNLM"/>
    </source>
</evidence>
<proteinExistence type="predicted"/>
<dbReference type="EMBL" id="VDMD01000010">
    <property type="protein sequence ID" value="TRM63231.1"/>
    <property type="molecule type" value="Genomic_DNA"/>
</dbReference>
<comment type="caution">
    <text evidence="1">The sequence shown here is derived from an EMBL/GenBank/DDBJ whole genome shotgun (WGS) entry which is preliminary data.</text>
</comment>
<name>A0A550CEK3_9AGAR</name>
<accession>A0A550CEK3</accession>
<protein>
    <recommendedName>
        <fullName evidence="3">F-box domain-containing protein</fullName>
    </recommendedName>
</protein>
<keyword evidence="2" id="KW-1185">Reference proteome</keyword>
<dbReference type="Proteomes" id="UP000320762">
    <property type="component" value="Unassembled WGS sequence"/>
</dbReference>
<sequence>MFAPTSLLTIPLELLEEIAFTATIMGSEGQDPPMRSLAALAQVDRRTYTRLSINHNKSLYAKLFRHFFDIGPLKRRLGPLVSNEWQAGELRLRFQRMSRMRRMIGATTSSKSVPVVLDLLTFCYSMLLENEGKNDQILLEYGWLDRWIDTYWFAANGYSGAVADVSRDEWPRSDLCNTFAMWVLWLVMRTNLFMTDDSKAIDIVKIYALGAHKYSPTLLRWGSFDATVEYTRNTSPAYLGVDLSPPPLMTAAILVFLAIVNRLAKSPGYNQLYETPVGPTLPKFDPTEWDADWTRSVDRPLSLDVSIADVYRPGSVEGVWQGLFTYTEFTNYARLLAGAPPPTLLQSIVIRHRQTWKLREYHLQISSDDTARLSARAPVGTSLRSYLPRTVKTQEDDTGLTMTDASDRVYRYKRSTHIDKTLPLDSICDIIIIGDGHSSWGEFNLVGRIRPWDGFISLSKEYVEDGRGTWLYRGYLVGGGRGNFVGRWRDTLSPDHLVGYEGCFTMGRRQ</sequence>